<dbReference type="EMBL" id="JBCGEM010000008">
    <property type="protein sequence ID" value="MEM0624775.1"/>
    <property type="molecule type" value="Genomic_DNA"/>
</dbReference>
<protein>
    <submittedName>
        <fullName evidence="4">Uncharacterized protein</fullName>
    </submittedName>
</protein>
<evidence type="ECO:0000313" key="6">
    <source>
        <dbReference type="Proteomes" id="UP000220639"/>
    </source>
</evidence>
<gene>
    <name evidence="2" type="ORF">AAFL32_12885</name>
    <name evidence="1" type="ORF">HV064_22475</name>
    <name evidence="3" type="ORF">HV234_13955</name>
    <name evidence="4" type="ORF">KOSB73_260410</name>
    <name evidence="5" type="ORF">NCTC9149_03419</name>
</gene>
<name>A0A285B4A1_9ENTR</name>
<evidence type="ECO:0000313" key="5">
    <source>
        <dbReference type="EMBL" id="STW06993.1"/>
    </source>
</evidence>
<dbReference type="EMBL" id="UGMX01000002">
    <property type="protein sequence ID" value="STW06993.1"/>
    <property type="molecule type" value="Genomic_DNA"/>
</dbReference>
<dbReference type="EMBL" id="CP055315">
    <property type="protein sequence ID" value="QLO52543.1"/>
    <property type="molecule type" value="Genomic_DNA"/>
</dbReference>
<evidence type="ECO:0000313" key="10">
    <source>
        <dbReference type="Proteomes" id="UP001458070"/>
    </source>
</evidence>
<dbReference type="RefSeq" id="WP_165775014.1">
    <property type="nucleotide sequence ID" value="NZ_CABGKG010000001.1"/>
</dbReference>
<dbReference type="Proteomes" id="UP001458070">
    <property type="component" value="Unassembled WGS sequence"/>
</dbReference>
<organism evidence="4 6">
    <name type="scientific">Klebsiella grimontii</name>
    <dbReference type="NCBI Taxonomy" id="2058152"/>
    <lineage>
        <taxon>Bacteria</taxon>
        <taxon>Pseudomonadati</taxon>
        <taxon>Pseudomonadota</taxon>
        <taxon>Gammaproteobacteria</taxon>
        <taxon>Enterobacterales</taxon>
        <taxon>Enterobacteriaceae</taxon>
        <taxon>Klebsiella/Raoultella group</taxon>
        <taxon>Klebsiella</taxon>
    </lineage>
</organism>
<evidence type="ECO:0000313" key="8">
    <source>
        <dbReference type="Proteomes" id="UP000510937"/>
    </source>
</evidence>
<dbReference type="GeneID" id="97395308"/>
<reference evidence="2 10" key="6">
    <citation type="submission" date="2024-04" db="EMBL/GenBank/DDBJ databases">
        <title>Draft genome assemblies of urinary isolates.</title>
        <authorList>
            <person name="Appleberry H."/>
            <person name="Kula A."/>
            <person name="Wolfe A.J."/>
            <person name="Putonti C."/>
        </authorList>
    </citation>
    <scope>NUCLEOTIDE SEQUENCE [LARGE SCALE GENOMIC DNA]</scope>
    <source>
        <strain evidence="2 10">UMB12529</strain>
    </source>
</reference>
<reference evidence="6" key="2">
    <citation type="submission" date="2017-08" db="EMBL/GenBank/DDBJ databases">
        <authorList>
            <person name="Brisse S."/>
        </authorList>
    </citation>
    <scope>NUCLEOTIDE SEQUENCE [LARGE SCALE GENOMIC DNA]</scope>
    <source>
        <strain evidence="6">06D021</strain>
    </source>
</reference>
<dbReference type="Proteomes" id="UP000557483">
    <property type="component" value="Unassembled WGS sequence"/>
</dbReference>
<reference evidence="4" key="1">
    <citation type="submission" date="2017-08" db="EMBL/GenBank/DDBJ databases">
        <authorList>
            <person name="de Groot N.N."/>
        </authorList>
    </citation>
    <scope>NUCLEOTIDE SEQUENCE [LARGE SCALE GENOMIC DNA]</scope>
    <source>
        <strain evidence="4">06D021</strain>
    </source>
</reference>
<dbReference type="EMBL" id="FZTC01000019">
    <property type="protein sequence ID" value="SNU35686.1"/>
    <property type="molecule type" value="Genomic_DNA"/>
</dbReference>
<evidence type="ECO:0000313" key="2">
    <source>
        <dbReference type="EMBL" id="MEM0624775.1"/>
    </source>
</evidence>
<dbReference type="Proteomes" id="UP000254571">
    <property type="component" value="Unassembled WGS sequence"/>
</dbReference>
<reference evidence="8 9" key="4">
    <citation type="submission" date="2020-06" db="EMBL/GenBank/DDBJ databases">
        <title>REHAB project genomes.</title>
        <authorList>
            <person name="Shaw L.P."/>
        </authorList>
    </citation>
    <scope>NUCLEOTIDE SEQUENCE [LARGE SCALE GENOMIC DNA]</scope>
    <source>
        <strain evidence="1 9">RHBSTW-00092</strain>
        <strain evidence="8">RHBSTW-00555</strain>
    </source>
</reference>
<dbReference type="EMBL" id="JABXRN010000001">
    <property type="protein sequence ID" value="MBA8126645.1"/>
    <property type="molecule type" value="Genomic_DNA"/>
</dbReference>
<reference evidence="5 7" key="3">
    <citation type="submission" date="2018-06" db="EMBL/GenBank/DDBJ databases">
        <authorList>
            <consortium name="Pathogen Informatics"/>
            <person name="Doyle S."/>
        </authorList>
    </citation>
    <scope>NUCLEOTIDE SEQUENCE [LARGE SCALE GENOMIC DNA]</scope>
    <source>
        <strain evidence="5 7">NCTC9149</strain>
    </source>
</reference>
<evidence type="ECO:0000313" key="1">
    <source>
        <dbReference type="EMBL" id="MBA8126645.1"/>
    </source>
</evidence>
<keyword evidence="10" id="KW-1185">Reference proteome</keyword>
<evidence type="ECO:0000313" key="3">
    <source>
        <dbReference type="EMBL" id="QLO52543.1"/>
    </source>
</evidence>
<evidence type="ECO:0000313" key="7">
    <source>
        <dbReference type="Proteomes" id="UP000254571"/>
    </source>
</evidence>
<reference evidence="3" key="5">
    <citation type="journal article" date="2021" name="Microb. Genom.">
        <title>A genomic epidemiological study shows that prevalence of antimicrobial resistance in Enterobacterales is associated with the livestock host, as well as antimicrobial usage.</title>
        <authorList>
            <person name="AbuOun M."/>
            <person name="Jones H."/>
            <person name="Stubberfield E."/>
            <person name="Gilson D."/>
            <person name="Shaw L.P."/>
            <person name="Hubbard A.T.M."/>
            <person name="Chau K.K."/>
            <person name="Sebra R."/>
            <person name="Peto T.E.A."/>
            <person name="Crook D.W."/>
            <person name="Read D.S."/>
            <person name="Gweon H.S."/>
            <person name="Walker A.S."/>
            <person name="Stoesser N."/>
            <person name="Smith R.P."/>
            <person name="Anjum M.F."/>
            <person name="On Behalf Of The Rehab Consortium."/>
        </authorList>
    </citation>
    <scope>NUCLEOTIDE SEQUENCE</scope>
    <source>
        <strain evidence="3">RHBSTW-00555</strain>
    </source>
</reference>
<dbReference type="Proteomes" id="UP000510937">
    <property type="component" value="Chromosome"/>
</dbReference>
<proteinExistence type="predicted"/>
<accession>A0A285B4A1</accession>
<dbReference type="Proteomes" id="UP000220639">
    <property type="component" value="Unassembled WGS sequence"/>
</dbReference>
<evidence type="ECO:0000313" key="4">
    <source>
        <dbReference type="EMBL" id="SNU35686.1"/>
    </source>
</evidence>
<evidence type="ECO:0000313" key="9">
    <source>
        <dbReference type="Proteomes" id="UP000557483"/>
    </source>
</evidence>
<dbReference type="AlphaFoldDB" id="A0A285B4A1"/>
<sequence>MKMNQWFVRLRNTPIPQRKLHPAKWLTLIAFLLLLAQLAVESLLSV</sequence>